<comment type="subcellular location">
    <subcellularLocation>
        <location evidence="1">Mitochondrion inner membrane</location>
        <topology evidence="1">Multi-pass membrane protein</topology>
    </subcellularLocation>
</comment>
<comment type="catalytic activity">
    <reaction evidence="15 16">
        <text>a ubiquinone + NADH + 5 H(+)(in) = a ubiquinol + NAD(+) + 4 H(+)(out)</text>
        <dbReference type="Rhea" id="RHEA:29091"/>
        <dbReference type="Rhea" id="RHEA-COMP:9565"/>
        <dbReference type="Rhea" id="RHEA-COMP:9566"/>
        <dbReference type="ChEBI" id="CHEBI:15378"/>
        <dbReference type="ChEBI" id="CHEBI:16389"/>
        <dbReference type="ChEBI" id="CHEBI:17976"/>
        <dbReference type="ChEBI" id="CHEBI:57540"/>
        <dbReference type="ChEBI" id="CHEBI:57945"/>
        <dbReference type="EC" id="7.1.1.2"/>
    </reaction>
</comment>
<feature type="transmembrane region" description="Helical" evidence="16">
    <location>
        <begin position="495"/>
        <end position="515"/>
    </location>
</feature>
<feature type="transmembrane region" description="Helical" evidence="16">
    <location>
        <begin position="289"/>
        <end position="309"/>
    </location>
</feature>
<feature type="transmembrane region" description="Helical" evidence="16">
    <location>
        <begin position="189"/>
        <end position="207"/>
    </location>
</feature>
<evidence type="ECO:0000256" key="14">
    <source>
        <dbReference type="ARBA" id="ARBA00023136"/>
    </source>
</evidence>
<feature type="transmembrane region" description="Helical" evidence="16">
    <location>
        <begin position="386"/>
        <end position="410"/>
    </location>
</feature>
<dbReference type="InterPro" id="IPR010934">
    <property type="entry name" value="NADH_DH_su5_C"/>
</dbReference>
<feature type="transmembrane region" description="Helical" evidence="16">
    <location>
        <begin position="561"/>
        <end position="583"/>
    </location>
</feature>
<accession>A0A2I6RMD1</accession>
<dbReference type="InterPro" id="IPR003945">
    <property type="entry name" value="NU5C-like"/>
</dbReference>
<dbReference type="InterPro" id="IPR001750">
    <property type="entry name" value="ND/Mrp_TM"/>
</dbReference>
<feature type="domain" description="NADH dehydrogenase subunit 5 C-terminal" evidence="19">
    <location>
        <begin position="404"/>
        <end position="574"/>
    </location>
</feature>
<dbReference type="Pfam" id="PF06455">
    <property type="entry name" value="NADH5_C"/>
    <property type="match status" value="1"/>
</dbReference>
<evidence type="ECO:0000256" key="9">
    <source>
        <dbReference type="ARBA" id="ARBA00022982"/>
    </source>
</evidence>
<evidence type="ECO:0000259" key="18">
    <source>
        <dbReference type="Pfam" id="PF00662"/>
    </source>
</evidence>
<keyword evidence="4 16" id="KW-0813">Transport</keyword>
<dbReference type="GO" id="GO:0015990">
    <property type="term" value="P:electron transport coupled proton transport"/>
    <property type="evidence" value="ECO:0007669"/>
    <property type="project" value="TreeGrafter"/>
</dbReference>
<geneLocation type="mitochondrion" evidence="20"/>
<evidence type="ECO:0000256" key="5">
    <source>
        <dbReference type="ARBA" id="ARBA00022660"/>
    </source>
</evidence>
<keyword evidence="13 16" id="KW-0496">Mitochondrion</keyword>
<evidence type="ECO:0000256" key="16">
    <source>
        <dbReference type="RuleBase" id="RU003404"/>
    </source>
</evidence>
<sequence>MSKLVGKLKMMKSAYVRVFNNFSQKMSLMVMLGYVLVLLSSFVESVYFFEFMLWDLNSLSFSVNLLLDSLSMMFLGTILIISGSVLMYCYWYMDDEKNFYRFMYLVYLFVGSMMFMILIPNLVTLLIGWDGLGLTSFLLVAHYQNNKSLSGSLLTALTNRIGDGLILASISLWAVNESGWVLYNFESQFVNFYFILALIFGGMTKSAQMPFCAWLPAAMAAPTPVSSLVHSSTLVTAGVYLLIRSYPVIKGSLFLMTSLKFLSLFTLVLASSVAINCFDMKKIIALSTLSQLSVMMFSLSHGLVSISFFHLVMHALFKALLFLTAGAVIHSLKGCQDIRSMGGCWSILPSSMVCMFIANCSLSGLPFMSGFYSKDMILDLMFNSSVNFWCFMIIMPGLMLTSFYSMRMVWMVCFGSNKVSISTLCLKEPKSLLIPYSLLAVGAVFLGGVLTPMSECLFSYRSSSASEMGTLGVLFVFGISYVGLISVSSKFGKDFRGLFSFLFSMWFLELLTHGVKKCFFDVSGTILKSCDKGMLETVGPKGLYSFCMKLSSYNENFQSDYFLKGMLFFSSFFIGALSFLFFWN</sequence>
<comment type="similarity">
    <text evidence="16">Belongs to the complex I subunit 5 family.</text>
</comment>
<feature type="transmembrane region" description="Helical" evidence="16">
    <location>
        <begin position="69"/>
        <end position="90"/>
    </location>
</feature>
<evidence type="ECO:0000256" key="1">
    <source>
        <dbReference type="ARBA" id="ARBA00004448"/>
    </source>
</evidence>
<feature type="transmembrane region" description="Helical" evidence="16">
    <location>
        <begin position="470"/>
        <end position="488"/>
    </location>
</feature>
<keyword evidence="7" id="KW-0999">Mitochondrion inner membrane</keyword>
<evidence type="ECO:0000256" key="12">
    <source>
        <dbReference type="ARBA" id="ARBA00023075"/>
    </source>
</evidence>
<feature type="transmembrane region" description="Helical" evidence="16">
    <location>
        <begin position="102"/>
        <end position="119"/>
    </location>
</feature>
<evidence type="ECO:0000256" key="15">
    <source>
        <dbReference type="ARBA" id="ARBA00049551"/>
    </source>
</evidence>
<keyword evidence="6 16" id="KW-0812">Transmembrane</keyword>
<evidence type="ECO:0000256" key="10">
    <source>
        <dbReference type="ARBA" id="ARBA00022989"/>
    </source>
</evidence>
<keyword evidence="8" id="KW-1278">Translocase</keyword>
<dbReference type="EMBL" id="MG766134">
    <property type="protein sequence ID" value="AUN88098.1"/>
    <property type="molecule type" value="Genomic_DNA"/>
</dbReference>
<evidence type="ECO:0000256" key="11">
    <source>
        <dbReference type="ARBA" id="ARBA00023027"/>
    </source>
</evidence>
<keyword evidence="11 16" id="KW-0520">NAD</keyword>
<feature type="domain" description="NADH:quinone oxidoreductase/Mrp antiporter transmembrane" evidence="17">
    <location>
        <begin position="121"/>
        <end position="392"/>
    </location>
</feature>
<reference evidence="20" key="2">
    <citation type="submission" date="2018-01" db="EMBL/GenBank/DDBJ databases">
        <authorList>
            <person name="Gaut B.S."/>
            <person name="Morton B.R."/>
            <person name="Clegg M.T."/>
            <person name="Duvall M.R."/>
        </authorList>
    </citation>
    <scope>NUCLEOTIDE SEQUENCE</scope>
</reference>
<proteinExistence type="inferred from homology"/>
<organism evidence="20">
    <name type="scientific">Perna canaliculus</name>
    <name type="common">Green-lipped mussel</name>
    <dbReference type="NCBI Taxonomy" id="38949"/>
    <lineage>
        <taxon>Eukaryota</taxon>
        <taxon>Metazoa</taxon>
        <taxon>Spiralia</taxon>
        <taxon>Lophotrochozoa</taxon>
        <taxon>Mollusca</taxon>
        <taxon>Bivalvia</taxon>
        <taxon>Autobranchia</taxon>
        <taxon>Pteriomorphia</taxon>
        <taxon>Mytilida</taxon>
        <taxon>Mytiloidea</taxon>
        <taxon>Mytilidae</taxon>
        <taxon>Mytilinae</taxon>
        <taxon>Perna</taxon>
    </lineage>
</organism>
<dbReference type="GO" id="GO:0003954">
    <property type="term" value="F:NADH dehydrogenase activity"/>
    <property type="evidence" value="ECO:0007669"/>
    <property type="project" value="TreeGrafter"/>
</dbReference>
<protein>
    <recommendedName>
        <fullName evidence="3 16">NADH-ubiquinone oxidoreductase chain 5</fullName>
        <ecNumber evidence="2 16">7.1.1.2</ecNumber>
    </recommendedName>
</protein>
<evidence type="ECO:0000256" key="6">
    <source>
        <dbReference type="ARBA" id="ARBA00022692"/>
    </source>
</evidence>
<evidence type="ECO:0000256" key="4">
    <source>
        <dbReference type="ARBA" id="ARBA00022448"/>
    </source>
</evidence>
<keyword evidence="10 16" id="KW-1133">Transmembrane helix</keyword>
<comment type="function">
    <text evidence="16">Core subunit of the mitochondrial membrane respiratory chain NADH dehydrogenase (Complex I) which catalyzes electron transfer from NADH through the respiratory chain, using ubiquinone as an electron acceptor. Essential for the catalytic activity and assembly of complex I.</text>
</comment>
<keyword evidence="12 16" id="KW-0830">Ubiquinone</keyword>
<name>A0A2I6RMD1_PERCI</name>
<dbReference type="EC" id="7.1.1.2" evidence="2 16"/>
<feature type="transmembrane region" description="Helical" evidence="16">
    <location>
        <begin position="344"/>
        <end position="366"/>
    </location>
</feature>
<feature type="transmembrane region" description="Helical" evidence="16">
    <location>
        <begin position="315"/>
        <end position="332"/>
    </location>
</feature>
<feature type="transmembrane region" description="Helical" evidence="16">
    <location>
        <begin position="431"/>
        <end position="450"/>
    </location>
</feature>
<dbReference type="GO" id="GO:0005743">
    <property type="term" value="C:mitochondrial inner membrane"/>
    <property type="evidence" value="ECO:0007669"/>
    <property type="project" value="UniProtKB-SubCell"/>
</dbReference>
<dbReference type="PANTHER" id="PTHR42829:SF2">
    <property type="entry name" value="NADH-UBIQUINONE OXIDOREDUCTASE CHAIN 5"/>
    <property type="match status" value="1"/>
</dbReference>
<dbReference type="AlphaFoldDB" id="A0A2I6RMD1"/>
<dbReference type="GO" id="GO:0008137">
    <property type="term" value="F:NADH dehydrogenase (ubiquinone) activity"/>
    <property type="evidence" value="ECO:0007669"/>
    <property type="project" value="UniProtKB-EC"/>
</dbReference>
<evidence type="ECO:0000256" key="3">
    <source>
        <dbReference type="ARBA" id="ARBA00021096"/>
    </source>
</evidence>
<keyword evidence="9" id="KW-0249">Electron transport</keyword>
<reference evidence="20" key="1">
    <citation type="journal article" date="2018" name="Mitochondrial DNA Part B Resour">
        <title>Complete mitochondrial genome of the green-lipped mussel, Perna canaliculus (Mollusca: Mytiloidea), from long nanopore sequencing reads.</title>
        <authorList>
            <person name="Ranjard L."/>
            <person name="Wong T.K.F."/>
            <person name="Kuelheim C."/>
            <person name="Rodrigo A.G."/>
            <person name="Ragg N.L.C."/>
            <person name="Patel S."/>
            <person name="Dunphy B.J."/>
        </authorList>
    </citation>
    <scope>NUCLEOTIDE SEQUENCE</scope>
</reference>
<keyword evidence="5" id="KW-0679">Respiratory chain</keyword>
<evidence type="ECO:0000256" key="2">
    <source>
        <dbReference type="ARBA" id="ARBA00012944"/>
    </source>
</evidence>
<feature type="transmembrane region" description="Helical" evidence="16">
    <location>
        <begin position="164"/>
        <end position="183"/>
    </location>
</feature>
<evidence type="ECO:0000259" key="19">
    <source>
        <dbReference type="Pfam" id="PF06455"/>
    </source>
</evidence>
<dbReference type="InterPro" id="IPR001516">
    <property type="entry name" value="Proton_antipo_N"/>
</dbReference>
<evidence type="ECO:0000259" key="17">
    <source>
        <dbReference type="Pfam" id="PF00361"/>
    </source>
</evidence>
<dbReference type="PANTHER" id="PTHR42829">
    <property type="entry name" value="NADH-UBIQUINONE OXIDOREDUCTASE CHAIN 5"/>
    <property type="match status" value="1"/>
</dbReference>
<dbReference type="Pfam" id="PF00361">
    <property type="entry name" value="Proton_antipo_M"/>
    <property type="match status" value="1"/>
</dbReference>
<dbReference type="PRINTS" id="PR01434">
    <property type="entry name" value="NADHDHGNASE5"/>
</dbReference>
<evidence type="ECO:0000256" key="7">
    <source>
        <dbReference type="ARBA" id="ARBA00022792"/>
    </source>
</evidence>
<gene>
    <name evidence="20" type="primary">ND5</name>
</gene>
<dbReference type="Pfam" id="PF00662">
    <property type="entry name" value="Proton_antipo_N"/>
    <property type="match status" value="1"/>
</dbReference>
<feature type="domain" description="NADH-Ubiquinone oxidoreductase (complex I) chain 5 N-terminal" evidence="18">
    <location>
        <begin position="56"/>
        <end position="103"/>
    </location>
</feature>
<keyword evidence="14 16" id="KW-0472">Membrane</keyword>
<dbReference type="GO" id="GO:0042773">
    <property type="term" value="P:ATP synthesis coupled electron transport"/>
    <property type="evidence" value="ECO:0007669"/>
    <property type="project" value="InterPro"/>
</dbReference>
<feature type="transmembrane region" description="Helical" evidence="16">
    <location>
        <begin position="253"/>
        <end position="277"/>
    </location>
</feature>
<evidence type="ECO:0000313" key="20">
    <source>
        <dbReference type="EMBL" id="AUN88098.1"/>
    </source>
</evidence>
<evidence type="ECO:0000256" key="8">
    <source>
        <dbReference type="ARBA" id="ARBA00022967"/>
    </source>
</evidence>
<evidence type="ECO:0000256" key="13">
    <source>
        <dbReference type="ARBA" id="ARBA00023128"/>
    </source>
</evidence>